<dbReference type="PANTHER" id="PTHR48079:SF6">
    <property type="entry name" value="NAD(P)-BINDING DOMAIN-CONTAINING PROTEIN-RELATED"/>
    <property type="match status" value="1"/>
</dbReference>
<dbReference type="InterPro" id="IPR036291">
    <property type="entry name" value="NAD(P)-bd_dom_sf"/>
</dbReference>
<evidence type="ECO:0000259" key="1">
    <source>
        <dbReference type="Pfam" id="PF01370"/>
    </source>
</evidence>
<accession>A0A6J4HZC3</accession>
<dbReference type="EC" id="5.1.3.2" evidence="2"/>
<feature type="domain" description="NAD-dependent epimerase/dehydratase" evidence="1">
    <location>
        <begin position="5"/>
        <end position="222"/>
    </location>
</feature>
<dbReference type="GO" id="GO:0004029">
    <property type="term" value="F:aldehyde dehydrogenase (NAD+) activity"/>
    <property type="evidence" value="ECO:0007669"/>
    <property type="project" value="TreeGrafter"/>
</dbReference>
<dbReference type="Gene3D" id="3.40.50.720">
    <property type="entry name" value="NAD(P)-binding Rossmann-like Domain"/>
    <property type="match status" value="1"/>
</dbReference>
<dbReference type="GO" id="GO:0003978">
    <property type="term" value="F:UDP-glucose 4-epimerase activity"/>
    <property type="evidence" value="ECO:0007669"/>
    <property type="project" value="UniProtKB-EC"/>
</dbReference>
<gene>
    <name evidence="2" type="ORF">AVDCRST_MAG20-1473</name>
</gene>
<organism evidence="2">
    <name type="scientific">uncultured Acidimicrobiales bacterium</name>
    <dbReference type="NCBI Taxonomy" id="310071"/>
    <lineage>
        <taxon>Bacteria</taxon>
        <taxon>Bacillati</taxon>
        <taxon>Actinomycetota</taxon>
        <taxon>Acidimicrobiia</taxon>
        <taxon>Acidimicrobiales</taxon>
        <taxon>environmental samples</taxon>
    </lineage>
</organism>
<keyword evidence="2" id="KW-0413">Isomerase</keyword>
<dbReference type="Pfam" id="PF01370">
    <property type="entry name" value="Epimerase"/>
    <property type="match status" value="1"/>
</dbReference>
<dbReference type="InterPro" id="IPR051783">
    <property type="entry name" value="NAD(P)-dependent_oxidoreduct"/>
</dbReference>
<dbReference type="InterPro" id="IPR001509">
    <property type="entry name" value="Epimerase_deHydtase"/>
</dbReference>
<protein>
    <submittedName>
        <fullName evidence="2">UDP-glucose 4-epimerase</fullName>
        <ecNumber evidence="2">5.1.3.2</ecNumber>
    </submittedName>
</protein>
<evidence type="ECO:0000313" key="2">
    <source>
        <dbReference type="EMBL" id="CAA9235459.1"/>
    </source>
</evidence>
<sequence length="342" mass="36411">MSRTVLITGGSGYFGTELATRALAQGDEVRTFDLNPPADGSGVEHVTGDVRDVDALRAACDGVDVVLHNVAQVPLAKDKDLFWSVNVLGTANVLIAARDAGVAKVVHTSTSAVFGIPESNPVDESSPCRPLEAYGRAKLEAEVLCRDAVAGGLDVSVVRPRTILGHGRLGIMAILFEFVAEGAPVYVLGSGDNRYQLVHADDLASACLLAGEREGPATYNIGASEFGTMRETLQALVDHAGTGSRVRSLPLAPARAAMKALGGVGLVPFAPYHWLLYGESLWFDTTKAQTELGWRPAHSNASMVVESYEWYLAHRHELAASKGSHHQSPTRLGALKVLRRLP</sequence>
<reference evidence="2" key="1">
    <citation type="submission" date="2020-02" db="EMBL/GenBank/DDBJ databases">
        <authorList>
            <person name="Meier V. D."/>
        </authorList>
    </citation>
    <scope>NUCLEOTIDE SEQUENCE</scope>
    <source>
        <strain evidence="2">AVDCRST_MAG20</strain>
    </source>
</reference>
<dbReference type="SUPFAM" id="SSF51735">
    <property type="entry name" value="NAD(P)-binding Rossmann-fold domains"/>
    <property type="match status" value="1"/>
</dbReference>
<dbReference type="PANTHER" id="PTHR48079">
    <property type="entry name" value="PROTEIN YEEZ"/>
    <property type="match status" value="1"/>
</dbReference>
<name>A0A6J4HZC3_9ACTN</name>
<dbReference type="GO" id="GO:0005737">
    <property type="term" value="C:cytoplasm"/>
    <property type="evidence" value="ECO:0007669"/>
    <property type="project" value="TreeGrafter"/>
</dbReference>
<dbReference type="EMBL" id="CADCSY010000062">
    <property type="protein sequence ID" value="CAA9235459.1"/>
    <property type="molecule type" value="Genomic_DNA"/>
</dbReference>
<proteinExistence type="predicted"/>
<dbReference type="AlphaFoldDB" id="A0A6J4HZC3"/>